<name>A0A8S5UBK5_9CAUD</name>
<protein>
    <submittedName>
        <fullName evidence="1">Uncharacterized protein</fullName>
    </submittedName>
</protein>
<proteinExistence type="predicted"/>
<sequence length="54" mass="6166">MPINVSNKQTNITFQDVDNALSMYANTACTLFDIYYTLQNLGSLTNLDSMFYFV</sequence>
<reference evidence="1" key="1">
    <citation type="journal article" date="2021" name="Proc. Natl. Acad. Sci. U.S.A.">
        <title>A Catalog of Tens of Thousands of Viruses from Human Metagenomes Reveals Hidden Associations with Chronic Diseases.</title>
        <authorList>
            <person name="Tisza M.J."/>
            <person name="Buck C.B."/>
        </authorList>
    </citation>
    <scope>NUCLEOTIDE SEQUENCE</scope>
    <source>
        <strain evidence="1">CtZkC8</strain>
    </source>
</reference>
<dbReference type="EMBL" id="BK016062">
    <property type="protein sequence ID" value="DAF91811.1"/>
    <property type="molecule type" value="Genomic_DNA"/>
</dbReference>
<evidence type="ECO:0000313" key="1">
    <source>
        <dbReference type="EMBL" id="DAF91811.1"/>
    </source>
</evidence>
<accession>A0A8S5UBK5</accession>
<organism evidence="1">
    <name type="scientific">Podoviridae sp. ctZkC8</name>
    <dbReference type="NCBI Taxonomy" id="2825259"/>
    <lineage>
        <taxon>Viruses</taxon>
        <taxon>Duplodnaviria</taxon>
        <taxon>Heunggongvirae</taxon>
        <taxon>Uroviricota</taxon>
        <taxon>Caudoviricetes</taxon>
    </lineage>
</organism>